<dbReference type="Pfam" id="PF00370">
    <property type="entry name" value="FGGY_N"/>
    <property type="match status" value="1"/>
</dbReference>
<name>A0A1U7HWK1_9CHRO</name>
<comment type="similarity">
    <text evidence="1">Belongs to the FGGY kinase family.</text>
</comment>
<dbReference type="AlphaFoldDB" id="A0A1U7HWK1"/>
<proteinExistence type="inferred from homology"/>
<sequence length="68" mass="6868">MGCLNLGDRTWDLDLLTALDIKSDLFSQVIHSTAIVGKLKPEIASVTGLPAGLPSVAGGGDNAASCGD</sequence>
<dbReference type="InterPro" id="IPR050406">
    <property type="entry name" value="FGGY_Carb_Kinase"/>
</dbReference>
<dbReference type="GO" id="GO:0016301">
    <property type="term" value="F:kinase activity"/>
    <property type="evidence" value="ECO:0007669"/>
    <property type="project" value="UniProtKB-KW"/>
</dbReference>
<dbReference type="EMBL" id="MRCC01000004">
    <property type="protein sequence ID" value="OKH28000.1"/>
    <property type="molecule type" value="Genomic_DNA"/>
</dbReference>
<keyword evidence="2" id="KW-0808">Transferase</keyword>
<reference evidence="5 6" key="1">
    <citation type="submission" date="2016-11" db="EMBL/GenBank/DDBJ databases">
        <title>Draft Genome Sequences of Nine Cyanobacterial Strains from Diverse Habitats.</title>
        <authorList>
            <person name="Zhu T."/>
            <person name="Hou S."/>
            <person name="Lu X."/>
            <person name="Hess W.R."/>
        </authorList>
    </citation>
    <scope>NUCLEOTIDE SEQUENCE [LARGE SCALE GENOMIC DNA]</scope>
    <source>
        <strain evidence="5 6">5.2 s.c.1</strain>
    </source>
</reference>
<evidence type="ECO:0000313" key="6">
    <source>
        <dbReference type="Proteomes" id="UP000185984"/>
    </source>
</evidence>
<dbReference type="Gene3D" id="3.30.420.40">
    <property type="match status" value="1"/>
</dbReference>
<keyword evidence="3" id="KW-0418">Kinase</keyword>
<dbReference type="STRING" id="247279.NIES1031_05310"/>
<comment type="caution">
    <text evidence="5">The sequence shown here is derived from an EMBL/GenBank/DDBJ whole genome shotgun (WGS) entry which is preliminary data.</text>
</comment>
<organism evidence="5 6">
    <name type="scientific">Chroogloeocystis siderophila 5.2 s.c.1</name>
    <dbReference type="NCBI Taxonomy" id="247279"/>
    <lineage>
        <taxon>Bacteria</taxon>
        <taxon>Bacillati</taxon>
        <taxon>Cyanobacteriota</taxon>
        <taxon>Cyanophyceae</taxon>
        <taxon>Oscillatoriophycideae</taxon>
        <taxon>Chroococcales</taxon>
        <taxon>Chroococcaceae</taxon>
        <taxon>Chroogloeocystis</taxon>
    </lineage>
</organism>
<dbReference type="InterPro" id="IPR018484">
    <property type="entry name" value="FGGY_N"/>
</dbReference>
<dbReference type="SUPFAM" id="SSF53067">
    <property type="entry name" value="Actin-like ATPase domain"/>
    <property type="match status" value="1"/>
</dbReference>
<dbReference type="Proteomes" id="UP000185984">
    <property type="component" value="Unassembled WGS sequence"/>
</dbReference>
<protein>
    <recommendedName>
        <fullName evidence="4">Carbohydrate kinase FGGY N-terminal domain-containing protein</fullName>
    </recommendedName>
</protein>
<dbReference type="GO" id="GO:0005975">
    <property type="term" value="P:carbohydrate metabolic process"/>
    <property type="evidence" value="ECO:0007669"/>
    <property type="project" value="InterPro"/>
</dbReference>
<dbReference type="InterPro" id="IPR043129">
    <property type="entry name" value="ATPase_NBD"/>
</dbReference>
<evidence type="ECO:0000256" key="2">
    <source>
        <dbReference type="ARBA" id="ARBA00022679"/>
    </source>
</evidence>
<keyword evidence="6" id="KW-1185">Reference proteome</keyword>
<evidence type="ECO:0000259" key="4">
    <source>
        <dbReference type="Pfam" id="PF00370"/>
    </source>
</evidence>
<accession>A0A1U7HWK1</accession>
<gene>
    <name evidence="5" type="ORF">NIES1031_05310</name>
</gene>
<evidence type="ECO:0000313" key="5">
    <source>
        <dbReference type="EMBL" id="OKH28000.1"/>
    </source>
</evidence>
<evidence type="ECO:0000256" key="1">
    <source>
        <dbReference type="ARBA" id="ARBA00009156"/>
    </source>
</evidence>
<feature type="domain" description="Carbohydrate kinase FGGY N-terminal" evidence="4">
    <location>
        <begin position="2"/>
        <end position="65"/>
    </location>
</feature>
<evidence type="ECO:0000256" key="3">
    <source>
        <dbReference type="ARBA" id="ARBA00022777"/>
    </source>
</evidence>
<dbReference type="PANTHER" id="PTHR43095">
    <property type="entry name" value="SUGAR KINASE"/>
    <property type="match status" value="1"/>
</dbReference>